<organism evidence="2 3">
    <name type="scientific">Paramuricea clavata</name>
    <name type="common">Red gorgonian</name>
    <name type="synonym">Violescent sea-whip</name>
    <dbReference type="NCBI Taxonomy" id="317549"/>
    <lineage>
        <taxon>Eukaryota</taxon>
        <taxon>Metazoa</taxon>
        <taxon>Cnidaria</taxon>
        <taxon>Anthozoa</taxon>
        <taxon>Octocorallia</taxon>
        <taxon>Malacalcyonacea</taxon>
        <taxon>Plexauridae</taxon>
        <taxon>Paramuricea</taxon>
    </lineage>
</organism>
<evidence type="ECO:0000313" key="2">
    <source>
        <dbReference type="EMBL" id="CAB4011850.1"/>
    </source>
</evidence>
<dbReference type="EMBL" id="CACRXK020007287">
    <property type="protein sequence ID" value="CAB4011850.1"/>
    <property type="molecule type" value="Genomic_DNA"/>
</dbReference>
<feature type="non-terminal residue" evidence="2">
    <location>
        <position position="331"/>
    </location>
</feature>
<feature type="region of interest" description="Disordered" evidence="1">
    <location>
        <begin position="1"/>
        <end position="46"/>
    </location>
</feature>
<proteinExistence type="predicted"/>
<sequence length="331" mass="34632">MPRLTRNSRESGPVFSGVVSSERSSSDSPTSIGATSSASTTTNTVVQSGTSTMPALSTGDIVTNVVQVLQGQLNSLVQNAIDAQLSSSASGSSSANCEESSQAQLSTATSRTASFVHNLATSAGNFSTLGSAPFRSSATSEASTGMPRMVSCLANSTGRIIPNFLNTFTAPISSSVWSSGGGYSTPEVALASKPSVVPLLPSVLDLAGYSSEQSLPQSLHGHGPSPFIVGPGYAPISAKIVNAIVSGKFTNLGDLLPENALVVDDFSEPHILLDGRLVLTGSARKPRKEITDILSWVEAFTVFSVIVCSYFPNRWRDLSSYKLLILRTYRQ</sequence>
<comment type="caution">
    <text evidence="2">The sequence shown here is derived from an EMBL/GenBank/DDBJ whole genome shotgun (WGS) entry which is preliminary data.</text>
</comment>
<dbReference type="PANTHER" id="PTHR35558:SF1">
    <property type="entry name" value="ENDONUCLEASE_EXONUCLEASE_PHOSPHATASE DOMAIN-CONTAINING PROTEIN"/>
    <property type="match status" value="1"/>
</dbReference>
<evidence type="ECO:0000256" key="1">
    <source>
        <dbReference type="SAM" id="MobiDB-lite"/>
    </source>
</evidence>
<accession>A0A7D9EK46</accession>
<dbReference type="AlphaFoldDB" id="A0A7D9EK46"/>
<protein>
    <submittedName>
        <fullName evidence="2">Uncharacterized protein</fullName>
    </submittedName>
</protein>
<name>A0A7D9EK46_PARCT</name>
<gene>
    <name evidence="2" type="ORF">PACLA_8A080130</name>
</gene>
<keyword evidence="3" id="KW-1185">Reference proteome</keyword>
<dbReference type="PANTHER" id="PTHR35558">
    <property type="entry name" value="SGNH_HYDRO DOMAIN-CONTAINING PROTEIN"/>
    <property type="match status" value="1"/>
</dbReference>
<dbReference type="Proteomes" id="UP001152795">
    <property type="component" value="Unassembled WGS sequence"/>
</dbReference>
<feature type="compositionally biased region" description="Low complexity" evidence="1">
    <location>
        <begin position="14"/>
        <end position="46"/>
    </location>
</feature>
<reference evidence="2" key="1">
    <citation type="submission" date="2020-04" db="EMBL/GenBank/DDBJ databases">
        <authorList>
            <person name="Alioto T."/>
            <person name="Alioto T."/>
            <person name="Gomez Garrido J."/>
        </authorList>
    </citation>
    <scope>NUCLEOTIDE SEQUENCE</scope>
    <source>
        <strain evidence="2">A484AB</strain>
    </source>
</reference>
<evidence type="ECO:0000313" key="3">
    <source>
        <dbReference type="Proteomes" id="UP001152795"/>
    </source>
</evidence>